<evidence type="ECO:0000256" key="1">
    <source>
        <dbReference type="SAM" id="SignalP"/>
    </source>
</evidence>
<accession>A0A1E3VYI2</accession>
<keyword evidence="3" id="KW-1185">Reference proteome</keyword>
<keyword evidence="1" id="KW-0732">Signal</keyword>
<evidence type="ECO:0000313" key="3">
    <source>
        <dbReference type="Proteomes" id="UP000094501"/>
    </source>
</evidence>
<dbReference type="RefSeq" id="WP_069438039.1">
    <property type="nucleotide sequence ID" value="NZ_LPWG01000013.1"/>
</dbReference>
<feature type="signal peptide" evidence="1">
    <location>
        <begin position="1"/>
        <end position="22"/>
    </location>
</feature>
<dbReference type="AlphaFoldDB" id="A0A1E3VYI2"/>
<dbReference type="PROSITE" id="PS51257">
    <property type="entry name" value="PROKAR_LIPOPROTEIN"/>
    <property type="match status" value="1"/>
</dbReference>
<dbReference type="Proteomes" id="UP000094501">
    <property type="component" value="Unassembled WGS sequence"/>
</dbReference>
<dbReference type="OrthoDB" id="8451179at2"/>
<dbReference type="EMBL" id="LPWG01000013">
    <property type="protein sequence ID" value="ODR98583.1"/>
    <property type="molecule type" value="Genomic_DNA"/>
</dbReference>
<reference evidence="2 3" key="1">
    <citation type="journal article" date="2016" name="Environ. Microbiol.">
        <title>New Methyloceanibacter diversity from North Sea sediments includes methanotroph containing solely the soluble methane monooxygenase.</title>
        <authorList>
            <person name="Vekeman B."/>
            <person name="Kerckhof F.M."/>
            <person name="Cremers G."/>
            <person name="de Vos P."/>
            <person name="Vandamme P."/>
            <person name="Boon N."/>
            <person name="Op den Camp H.J."/>
            <person name="Heylen K."/>
        </authorList>
    </citation>
    <scope>NUCLEOTIDE SEQUENCE [LARGE SCALE GENOMIC DNA]</scope>
    <source>
        <strain evidence="2 3">R-67174</strain>
    </source>
</reference>
<protein>
    <submittedName>
        <fullName evidence="2">Uncharacterized protein</fullName>
    </submittedName>
</protein>
<organism evidence="2 3">
    <name type="scientific">Methyloceanibacter methanicus</name>
    <dbReference type="NCBI Taxonomy" id="1774968"/>
    <lineage>
        <taxon>Bacteria</taxon>
        <taxon>Pseudomonadati</taxon>
        <taxon>Pseudomonadota</taxon>
        <taxon>Alphaproteobacteria</taxon>
        <taxon>Hyphomicrobiales</taxon>
        <taxon>Hyphomicrobiaceae</taxon>
        <taxon>Methyloceanibacter</taxon>
    </lineage>
</organism>
<comment type="caution">
    <text evidence="2">The sequence shown here is derived from an EMBL/GenBank/DDBJ whole genome shotgun (WGS) entry which is preliminary data.</text>
</comment>
<evidence type="ECO:0000313" key="2">
    <source>
        <dbReference type="EMBL" id="ODR98583.1"/>
    </source>
</evidence>
<sequence length="93" mass="10192">MVRRFFIPAALLSLALVLSACASRGEVEAGRLAKEEAFKAEDDAKCRSADMTPGEPAYEACRQDLAAKRAQKAEIDYQKARDFDRVLGGLNDL</sequence>
<name>A0A1E3VYI2_9HYPH</name>
<feature type="chain" id="PRO_5009138913" evidence="1">
    <location>
        <begin position="23"/>
        <end position="93"/>
    </location>
</feature>
<gene>
    <name evidence="2" type="ORF">AUC68_09260</name>
</gene>
<proteinExistence type="predicted"/>